<sequence length="89" mass="9549">MYKNAIICYVVAKHGTRLPSHIVTASYDDVSEQVIGPKRPRPTLTLHTTTISPFSFFLPLAAAAAVDSSASQSCPLLCLDCTAQLEKLG</sequence>
<name>A0AAD5NLL6_ACENE</name>
<protein>
    <submittedName>
        <fullName evidence="1">Uncharacterized protein</fullName>
    </submittedName>
</protein>
<accession>A0AAD5NLL6</accession>
<keyword evidence="2" id="KW-1185">Reference proteome</keyword>
<evidence type="ECO:0000313" key="2">
    <source>
        <dbReference type="Proteomes" id="UP001064489"/>
    </source>
</evidence>
<comment type="caution">
    <text evidence="1">The sequence shown here is derived from an EMBL/GenBank/DDBJ whole genome shotgun (WGS) entry which is preliminary data.</text>
</comment>
<proteinExistence type="predicted"/>
<reference evidence="1" key="2">
    <citation type="submission" date="2023-02" db="EMBL/GenBank/DDBJ databases">
        <authorList>
            <person name="Swenson N.G."/>
            <person name="Wegrzyn J.L."/>
            <person name="Mcevoy S.L."/>
        </authorList>
    </citation>
    <scope>NUCLEOTIDE SEQUENCE</scope>
    <source>
        <strain evidence="1">91603</strain>
        <tissue evidence="1">Leaf</tissue>
    </source>
</reference>
<dbReference type="Proteomes" id="UP001064489">
    <property type="component" value="Chromosome 10"/>
</dbReference>
<gene>
    <name evidence="1" type="ORF">LWI28_012012</name>
</gene>
<dbReference type="EMBL" id="JAJSOW010000105">
    <property type="protein sequence ID" value="KAI9165332.1"/>
    <property type="molecule type" value="Genomic_DNA"/>
</dbReference>
<reference evidence="1" key="1">
    <citation type="journal article" date="2022" name="Plant J.">
        <title>Strategies of tolerance reflected in two North American maple genomes.</title>
        <authorList>
            <person name="McEvoy S.L."/>
            <person name="Sezen U.U."/>
            <person name="Trouern-Trend A."/>
            <person name="McMahon S.M."/>
            <person name="Schaberg P.G."/>
            <person name="Yang J."/>
            <person name="Wegrzyn J.L."/>
            <person name="Swenson N.G."/>
        </authorList>
    </citation>
    <scope>NUCLEOTIDE SEQUENCE</scope>
    <source>
        <strain evidence="1">91603</strain>
    </source>
</reference>
<dbReference type="AlphaFoldDB" id="A0AAD5NLL6"/>
<organism evidence="1 2">
    <name type="scientific">Acer negundo</name>
    <name type="common">Box elder</name>
    <dbReference type="NCBI Taxonomy" id="4023"/>
    <lineage>
        <taxon>Eukaryota</taxon>
        <taxon>Viridiplantae</taxon>
        <taxon>Streptophyta</taxon>
        <taxon>Embryophyta</taxon>
        <taxon>Tracheophyta</taxon>
        <taxon>Spermatophyta</taxon>
        <taxon>Magnoliopsida</taxon>
        <taxon>eudicotyledons</taxon>
        <taxon>Gunneridae</taxon>
        <taxon>Pentapetalae</taxon>
        <taxon>rosids</taxon>
        <taxon>malvids</taxon>
        <taxon>Sapindales</taxon>
        <taxon>Sapindaceae</taxon>
        <taxon>Hippocastanoideae</taxon>
        <taxon>Acereae</taxon>
        <taxon>Acer</taxon>
    </lineage>
</organism>
<evidence type="ECO:0000313" key="1">
    <source>
        <dbReference type="EMBL" id="KAI9165332.1"/>
    </source>
</evidence>